<evidence type="ECO:0000256" key="2">
    <source>
        <dbReference type="ARBA" id="ARBA00023315"/>
    </source>
</evidence>
<accession>A0ABX8MKC6</accession>
<keyword evidence="2" id="KW-0012">Acyltransferase</keyword>
<dbReference type="Gene3D" id="3.40.630.30">
    <property type="match status" value="1"/>
</dbReference>
<keyword evidence="1" id="KW-0808">Transferase</keyword>
<protein>
    <submittedName>
        <fullName evidence="5">GNAT family N-acetyltransferase</fullName>
    </submittedName>
</protein>
<reference evidence="5" key="1">
    <citation type="submission" date="2021-06" db="EMBL/GenBank/DDBJ databases">
        <title>Updating the genus Pseudomonas: Description of 43 new species and partition of the Pseudomonas putida group.</title>
        <authorList>
            <person name="Girard L."/>
            <person name="Lood C."/>
            <person name="Vandamme P."/>
            <person name="Rokni-Zadeh H."/>
            <person name="van Noort V."/>
            <person name="Hofte M."/>
            <person name="Lavigne R."/>
            <person name="De Mot R."/>
        </authorList>
    </citation>
    <scope>NUCLEOTIDE SEQUENCE</scope>
    <source>
        <strain evidence="5">CMR12a</strain>
    </source>
</reference>
<proteinExistence type="inferred from homology"/>
<evidence type="ECO:0000313" key="5">
    <source>
        <dbReference type="EMBL" id="QXH39207.1"/>
    </source>
</evidence>
<evidence type="ECO:0000256" key="3">
    <source>
        <dbReference type="ARBA" id="ARBA00038502"/>
    </source>
</evidence>
<dbReference type="EMBL" id="CP077074">
    <property type="protein sequence ID" value="QXH39207.1"/>
    <property type="molecule type" value="Genomic_DNA"/>
</dbReference>
<dbReference type="InterPro" id="IPR051531">
    <property type="entry name" value="N-acetyltransferase"/>
</dbReference>
<dbReference type="Pfam" id="PF13302">
    <property type="entry name" value="Acetyltransf_3"/>
    <property type="match status" value="1"/>
</dbReference>
<dbReference type="PANTHER" id="PTHR43792">
    <property type="entry name" value="GNAT FAMILY, PUTATIVE (AFU_ORTHOLOGUE AFUA_3G00765)-RELATED-RELATED"/>
    <property type="match status" value="1"/>
</dbReference>
<dbReference type="InterPro" id="IPR016181">
    <property type="entry name" value="Acyl_CoA_acyltransferase"/>
</dbReference>
<keyword evidence="6" id="KW-1185">Reference proteome</keyword>
<dbReference type="InterPro" id="IPR000182">
    <property type="entry name" value="GNAT_dom"/>
</dbReference>
<dbReference type="PANTHER" id="PTHR43792:SF8">
    <property type="entry name" value="[RIBOSOMAL PROTEIN US5]-ALANINE N-ACETYLTRANSFERASE"/>
    <property type="match status" value="1"/>
</dbReference>
<sequence length="191" mass="22024">MIMTDPVPPLTTPRLLLRPLELADAGAIQNLFPQWEVVRYLNANVPWPYPVDGALSFVRDMALPATARGEEWHWTIRLREEPGQMIGSISLMREPDNNRGFWLAPQWQGHGYMSEACQAVDHYWFEVLEQPLMRVPKAAPNQGSRRISERGGMRLVHSANGEFVSGRFPQHIWEITREEWRQLNSPTSVLR</sequence>
<feature type="domain" description="N-acetyltransferase" evidence="4">
    <location>
        <begin position="14"/>
        <end position="154"/>
    </location>
</feature>
<name>A0ABX8MKC6_9PSED</name>
<dbReference type="SUPFAM" id="SSF55729">
    <property type="entry name" value="Acyl-CoA N-acyltransferases (Nat)"/>
    <property type="match status" value="1"/>
</dbReference>
<evidence type="ECO:0000313" key="6">
    <source>
        <dbReference type="Proteomes" id="UP000693952"/>
    </source>
</evidence>
<dbReference type="Proteomes" id="UP000693952">
    <property type="component" value="Chromosome"/>
</dbReference>
<comment type="similarity">
    <text evidence="3">Belongs to the acetyltransferase family. RimJ subfamily.</text>
</comment>
<evidence type="ECO:0000259" key="4">
    <source>
        <dbReference type="Pfam" id="PF13302"/>
    </source>
</evidence>
<gene>
    <name evidence="5" type="ORF">KSS89_23660</name>
</gene>
<evidence type="ECO:0000256" key="1">
    <source>
        <dbReference type="ARBA" id="ARBA00022679"/>
    </source>
</evidence>
<organism evidence="5 6">
    <name type="scientific">Pseudomonas sessilinigenes</name>
    <dbReference type="NCBI Taxonomy" id="658629"/>
    <lineage>
        <taxon>Bacteria</taxon>
        <taxon>Pseudomonadati</taxon>
        <taxon>Pseudomonadota</taxon>
        <taxon>Gammaproteobacteria</taxon>
        <taxon>Pseudomonadales</taxon>
        <taxon>Pseudomonadaceae</taxon>
        <taxon>Pseudomonas</taxon>
    </lineage>
</organism>